<dbReference type="InterPro" id="IPR051045">
    <property type="entry name" value="TonB-dependent_transducer"/>
</dbReference>
<dbReference type="PANTHER" id="PTHR33446">
    <property type="entry name" value="PROTEIN TONB-RELATED"/>
    <property type="match status" value="1"/>
</dbReference>
<evidence type="ECO:0000256" key="8">
    <source>
        <dbReference type="ARBA" id="ARBA00022989"/>
    </source>
</evidence>
<keyword evidence="9 11" id="KW-0472">Membrane</keyword>
<evidence type="ECO:0000256" key="3">
    <source>
        <dbReference type="ARBA" id="ARBA00022448"/>
    </source>
</evidence>
<evidence type="ECO:0000256" key="1">
    <source>
        <dbReference type="ARBA" id="ARBA00004383"/>
    </source>
</evidence>
<sequence length="217" mass="22940">MARKLHVYRPPRGRFTGIFAILGGVIATLAVFVAIPLSQHLSETLSPPVAPMPEVAVEPPEDFSVELEEPPEEVEETPPEEPLDEPANLDLGLDLGDLTVGTGGGFVVEIPKFALGGGDDPFGSGDLDSPPQPVTKSQPVYPSRLLSKGIGGKVIVAVTVTADGRVAGAKVRTSSGNRELDDAALKAVRKWKFRPAVSGGRKTQATALVPFNFEVKR</sequence>
<keyword evidence="7" id="KW-0653">Protein transport</keyword>
<dbReference type="InterPro" id="IPR006260">
    <property type="entry name" value="TonB/TolA_C"/>
</dbReference>
<evidence type="ECO:0000256" key="5">
    <source>
        <dbReference type="ARBA" id="ARBA00022519"/>
    </source>
</evidence>
<feature type="compositionally biased region" description="Acidic residues" evidence="10">
    <location>
        <begin position="59"/>
        <end position="84"/>
    </location>
</feature>
<dbReference type="EMBL" id="BAABRI010000022">
    <property type="protein sequence ID" value="GAA5484237.1"/>
    <property type="molecule type" value="Genomic_DNA"/>
</dbReference>
<keyword evidence="14" id="KW-1185">Reference proteome</keyword>
<keyword evidence="6 11" id="KW-0812">Transmembrane</keyword>
<accession>A0ABP9UU22</accession>
<keyword evidence="8 11" id="KW-1133">Transmembrane helix</keyword>
<dbReference type="InterPro" id="IPR003538">
    <property type="entry name" value="TonB"/>
</dbReference>
<dbReference type="Proteomes" id="UP001476282">
    <property type="component" value="Unassembled WGS sequence"/>
</dbReference>
<dbReference type="PRINTS" id="PR01374">
    <property type="entry name" value="TONBPROTEIN"/>
</dbReference>
<evidence type="ECO:0000256" key="9">
    <source>
        <dbReference type="ARBA" id="ARBA00023136"/>
    </source>
</evidence>
<evidence type="ECO:0000256" key="7">
    <source>
        <dbReference type="ARBA" id="ARBA00022927"/>
    </source>
</evidence>
<feature type="domain" description="TonB C-terminal" evidence="12">
    <location>
        <begin position="126"/>
        <end position="217"/>
    </location>
</feature>
<evidence type="ECO:0000256" key="11">
    <source>
        <dbReference type="SAM" id="Phobius"/>
    </source>
</evidence>
<feature type="region of interest" description="Disordered" evidence="10">
    <location>
        <begin position="52"/>
        <end position="86"/>
    </location>
</feature>
<evidence type="ECO:0000313" key="13">
    <source>
        <dbReference type="EMBL" id="GAA5484237.1"/>
    </source>
</evidence>
<dbReference type="NCBIfam" id="TIGR01352">
    <property type="entry name" value="tonB_Cterm"/>
    <property type="match status" value="1"/>
</dbReference>
<evidence type="ECO:0000256" key="10">
    <source>
        <dbReference type="SAM" id="MobiDB-lite"/>
    </source>
</evidence>
<dbReference type="Gene3D" id="3.30.1150.10">
    <property type="match status" value="1"/>
</dbReference>
<keyword evidence="5" id="KW-0997">Cell inner membrane</keyword>
<dbReference type="SUPFAM" id="SSF74653">
    <property type="entry name" value="TolA/TonB C-terminal domain"/>
    <property type="match status" value="1"/>
</dbReference>
<dbReference type="PROSITE" id="PS52015">
    <property type="entry name" value="TONB_CTD"/>
    <property type="match status" value="1"/>
</dbReference>
<feature type="region of interest" description="Disordered" evidence="10">
    <location>
        <begin position="119"/>
        <end position="138"/>
    </location>
</feature>
<keyword evidence="3" id="KW-0813">Transport</keyword>
<reference evidence="13 14" key="1">
    <citation type="submission" date="2024-02" db="EMBL/GenBank/DDBJ databases">
        <title>Haloferula sargassicola NBRC 104335.</title>
        <authorList>
            <person name="Ichikawa N."/>
            <person name="Katano-Makiyama Y."/>
            <person name="Hidaka K."/>
        </authorList>
    </citation>
    <scope>NUCLEOTIDE SEQUENCE [LARGE SCALE GENOMIC DNA]</scope>
    <source>
        <strain evidence="13 14">NBRC 104335</strain>
    </source>
</reference>
<evidence type="ECO:0000259" key="12">
    <source>
        <dbReference type="PROSITE" id="PS52015"/>
    </source>
</evidence>
<dbReference type="RefSeq" id="WP_353568335.1">
    <property type="nucleotide sequence ID" value="NZ_BAABRI010000022.1"/>
</dbReference>
<organism evidence="13 14">
    <name type="scientific">Haloferula sargassicola</name>
    <dbReference type="NCBI Taxonomy" id="490096"/>
    <lineage>
        <taxon>Bacteria</taxon>
        <taxon>Pseudomonadati</taxon>
        <taxon>Verrucomicrobiota</taxon>
        <taxon>Verrucomicrobiia</taxon>
        <taxon>Verrucomicrobiales</taxon>
        <taxon>Verrucomicrobiaceae</taxon>
        <taxon>Haloferula</taxon>
    </lineage>
</organism>
<evidence type="ECO:0000256" key="2">
    <source>
        <dbReference type="ARBA" id="ARBA00006555"/>
    </source>
</evidence>
<comment type="similarity">
    <text evidence="2">Belongs to the TonB family.</text>
</comment>
<name>A0ABP9UU22_9BACT</name>
<keyword evidence="4" id="KW-1003">Cell membrane</keyword>
<protein>
    <recommendedName>
        <fullName evidence="12">TonB C-terminal domain-containing protein</fullName>
    </recommendedName>
</protein>
<evidence type="ECO:0000256" key="6">
    <source>
        <dbReference type="ARBA" id="ARBA00022692"/>
    </source>
</evidence>
<evidence type="ECO:0000313" key="14">
    <source>
        <dbReference type="Proteomes" id="UP001476282"/>
    </source>
</evidence>
<evidence type="ECO:0000256" key="4">
    <source>
        <dbReference type="ARBA" id="ARBA00022475"/>
    </source>
</evidence>
<dbReference type="PANTHER" id="PTHR33446:SF2">
    <property type="entry name" value="PROTEIN TONB"/>
    <property type="match status" value="1"/>
</dbReference>
<gene>
    <name evidence="13" type="ORF">Hsar01_03478</name>
</gene>
<proteinExistence type="inferred from homology"/>
<feature type="transmembrane region" description="Helical" evidence="11">
    <location>
        <begin position="15"/>
        <end position="37"/>
    </location>
</feature>
<dbReference type="InterPro" id="IPR037682">
    <property type="entry name" value="TonB_C"/>
</dbReference>
<dbReference type="Pfam" id="PF03544">
    <property type="entry name" value="TonB_C"/>
    <property type="match status" value="1"/>
</dbReference>
<comment type="subcellular location">
    <subcellularLocation>
        <location evidence="1">Cell inner membrane</location>
        <topology evidence="1">Single-pass membrane protein</topology>
        <orientation evidence="1">Periplasmic side</orientation>
    </subcellularLocation>
</comment>
<comment type="caution">
    <text evidence="13">The sequence shown here is derived from an EMBL/GenBank/DDBJ whole genome shotgun (WGS) entry which is preliminary data.</text>
</comment>